<evidence type="ECO:0000256" key="7">
    <source>
        <dbReference type="ARBA" id="ARBA00023098"/>
    </source>
</evidence>
<keyword evidence="6 10" id="KW-1133">Transmembrane helix</keyword>
<protein>
    <recommendedName>
        <fullName evidence="11">Wax synthase domain-containing protein</fullName>
    </recommendedName>
</protein>
<dbReference type="EMBL" id="LEKV01000229">
    <property type="protein sequence ID" value="KVI11385.1"/>
    <property type="molecule type" value="Genomic_DNA"/>
</dbReference>
<organism evidence="12 13">
    <name type="scientific">Cynara cardunculus var. scolymus</name>
    <name type="common">Globe artichoke</name>
    <name type="synonym">Cynara scolymus</name>
    <dbReference type="NCBI Taxonomy" id="59895"/>
    <lineage>
        <taxon>Eukaryota</taxon>
        <taxon>Viridiplantae</taxon>
        <taxon>Streptophyta</taxon>
        <taxon>Embryophyta</taxon>
        <taxon>Tracheophyta</taxon>
        <taxon>Spermatophyta</taxon>
        <taxon>Magnoliopsida</taxon>
        <taxon>eudicotyledons</taxon>
        <taxon>Gunneridae</taxon>
        <taxon>Pentapetalae</taxon>
        <taxon>asterids</taxon>
        <taxon>campanulids</taxon>
        <taxon>Asterales</taxon>
        <taxon>Asteraceae</taxon>
        <taxon>Carduoideae</taxon>
        <taxon>Cardueae</taxon>
        <taxon>Carduinae</taxon>
        <taxon>Cynara</taxon>
    </lineage>
</organism>
<feature type="transmembrane region" description="Helical" evidence="10">
    <location>
        <begin position="12"/>
        <end position="30"/>
    </location>
</feature>
<dbReference type="Proteomes" id="UP000243975">
    <property type="component" value="Unassembled WGS sequence"/>
</dbReference>
<keyword evidence="13" id="KW-1185">Reference proteome</keyword>
<keyword evidence="5 10" id="KW-0812">Transmembrane</keyword>
<dbReference type="PANTHER" id="PTHR31595">
    <property type="entry name" value="LONG-CHAIN-ALCOHOL O-FATTY-ACYLTRANSFERASE 3-RELATED"/>
    <property type="match status" value="1"/>
</dbReference>
<dbReference type="PANTHER" id="PTHR31595:SF57">
    <property type="entry name" value="OS04G0481900 PROTEIN"/>
    <property type="match status" value="1"/>
</dbReference>
<dbReference type="InterPro" id="IPR032805">
    <property type="entry name" value="Wax_synthase_dom"/>
</dbReference>
<dbReference type="GO" id="GO:0016020">
    <property type="term" value="C:membrane"/>
    <property type="evidence" value="ECO:0007669"/>
    <property type="project" value="UniProtKB-SubCell"/>
</dbReference>
<evidence type="ECO:0000256" key="4">
    <source>
        <dbReference type="ARBA" id="ARBA00022679"/>
    </source>
</evidence>
<keyword evidence="8 10" id="KW-0472">Membrane</keyword>
<name>A0A118K6X9_CYNCS</name>
<evidence type="ECO:0000256" key="3">
    <source>
        <dbReference type="ARBA" id="ARBA00007282"/>
    </source>
</evidence>
<feature type="transmembrane region" description="Helical" evidence="10">
    <location>
        <begin position="50"/>
        <end position="69"/>
    </location>
</feature>
<keyword evidence="9" id="KW-0012">Acyltransferase</keyword>
<evidence type="ECO:0000256" key="8">
    <source>
        <dbReference type="ARBA" id="ARBA00023136"/>
    </source>
</evidence>
<dbReference type="Pfam" id="PF13813">
    <property type="entry name" value="MBOAT_2"/>
    <property type="match status" value="1"/>
</dbReference>
<evidence type="ECO:0000256" key="2">
    <source>
        <dbReference type="ARBA" id="ARBA00005179"/>
    </source>
</evidence>
<dbReference type="Gramene" id="KVI11385">
    <property type="protein sequence ID" value="KVI11385"/>
    <property type="gene ID" value="Ccrd_010205"/>
</dbReference>
<evidence type="ECO:0000256" key="10">
    <source>
        <dbReference type="SAM" id="Phobius"/>
    </source>
</evidence>
<comment type="pathway">
    <text evidence="2">Secondary metabolite biosynthesis.</text>
</comment>
<keyword evidence="4" id="KW-0808">Transferase</keyword>
<feature type="transmembrane region" description="Helical" evidence="10">
    <location>
        <begin position="141"/>
        <end position="169"/>
    </location>
</feature>
<comment type="similarity">
    <text evidence="3">Belongs to the wax synthase family.</text>
</comment>
<proteinExistence type="inferred from homology"/>
<dbReference type="AlphaFoldDB" id="A0A118K6X9"/>
<evidence type="ECO:0000256" key="5">
    <source>
        <dbReference type="ARBA" id="ARBA00022692"/>
    </source>
</evidence>
<accession>A0A118K6X9</accession>
<feature type="domain" description="Wax synthase" evidence="11">
    <location>
        <begin position="181"/>
        <end position="256"/>
    </location>
</feature>
<feature type="transmembrane region" description="Helical" evidence="10">
    <location>
        <begin position="111"/>
        <end position="129"/>
    </location>
</feature>
<evidence type="ECO:0000256" key="6">
    <source>
        <dbReference type="ARBA" id="ARBA00022989"/>
    </source>
</evidence>
<evidence type="ECO:0000313" key="12">
    <source>
        <dbReference type="EMBL" id="KVI11385.1"/>
    </source>
</evidence>
<feature type="transmembrane region" description="Helical" evidence="10">
    <location>
        <begin position="81"/>
        <end position="99"/>
    </location>
</feature>
<comment type="subcellular location">
    <subcellularLocation>
        <location evidence="1">Membrane</location>
        <topology evidence="1">Multi-pass membrane protein</topology>
    </subcellularLocation>
</comment>
<sequence>MVDNGGFWSRLLLCDCYGSILLLISSLQTFPKAFTDSSPSSPSSTFSPSFPSSTFTIAVATFFTWLANFKLLFTFNHGPLYPPKSLIQFIVVTFLPVKIKPQFFNPKNKSSVYLWIESMLFPLLINFAYNYKHELNPHVLLIVYCFIMFILIDLLVFVSNAVIGAVAGVELEPLLDLPSPLDEPYLLTSLQDFWGRRWNLMPAHTVYKPVKYVLPAKEWATAMAVMATFIVSGLMHELMFYYVIPVSPTWEMSFFVFHGIRLIMELK</sequence>
<evidence type="ECO:0000313" key="13">
    <source>
        <dbReference type="Proteomes" id="UP000243975"/>
    </source>
</evidence>
<feature type="non-terminal residue" evidence="12">
    <location>
        <position position="1"/>
    </location>
</feature>
<comment type="caution">
    <text evidence="12">The sequence shown here is derived from an EMBL/GenBank/DDBJ whole genome shotgun (WGS) entry which is preliminary data.</text>
</comment>
<dbReference type="InterPro" id="IPR044851">
    <property type="entry name" value="Wax_synthase"/>
</dbReference>
<dbReference type="GO" id="GO:0008374">
    <property type="term" value="F:O-acyltransferase activity"/>
    <property type="evidence" value="ECO:0007669"/>
    <property type="project" value="InterPro"/>
</dbReference>
<feature type="transmembrane region" description="Helical" evidence="10">
    <location>
        <begin position="219"/>
        <end position="244"/>
    </location>
</feature>
<dbReference type="STRING" id="59895.A0A118K6X9"/>
<evidence type="ECO:0000259" key="11">
    <source>
        <dbReference type="Pfam" id="PF13813"/>
    </source>
</evidence>
<keyword evidence="7" id="KW-0443">Lipid metabolism</keyword>
<evidence type="ECO:0000256" key="9">
    <source>
        <dbReference type="ARBA" id="ARBA00023315"/>
    </source>
</evidence>
<gene>
    <name evidence="12" type="ORF">Ccrd_010205</name>
</gene>
<dbReference type="GO" id="GO:0006629">
    <property type="term" value="P:lipid metabolic process"/>
    <property type="evidence" value="ECO:0007669"/>
    <property type="project" value="UniProtKB-KW"/>
</dbReference>
<reference evidence="12 13" key="1">
    <citation type="journal article" date="2016" name="Sci. Rep.">
        <title>The genome sequence of the outbreeding globe artichoke constructed de novo incorporating a phase-aware low-pass sequencing strategy of F1 progeny.</title>
        <authorList>
            <person name="Scaglione D."/>
            <person name="Reyes-Chin-Wo S."/>
            <person name="Acquadro A."/>
            <person name="Froenicke L."/>
            <person name="Portis E."/>
            <person name="Beitel C."/>
            <person name="Tirone M."/>
            <person name="Mauro R."/>
            <person name="Lo Monaco A."/>
            <person name="Mauromicale G."/>
            <person name="Faccioli P."/>
            <person name="Cattivelli L."/>
            <person name="Rieseberg L."/>
            <person name="Michelmore R."/>
            <person name="Lanteri S."/>
        </authorList>
    </citation>
    <scope>NUCLEOTIDE SEQUENCE [LARGE SCALE GENOMIC DNA]</scope>
    <source>
        <strain evidence="12">2C</strain>
    </source>
</reference>
<evidence type="ECO:0000256" key="1">
    <source>
        <dbReference type="ARBA" id="ARBA00004141"/>
    </source>
</evidence>
<dbReference type="OMA" id="VYLWIES"/>